<evidence type="ECO:0000313" key="2">
    <source>
        <dbReference type="Proteomes" id="UP000565572"/>
    </source>
</evidence>
<dbReference type="AlphaFoldDB" id="A0A7W5JUD9"/>
<name>A0A7W5JUD9_9ACTN</name>
<dbReference type="EMBL" id="JACHZG010000001">
    <property type="protein sequence ID" value="MBB3326418.1"/>
    <property type="molecule type" value="Genomic_DNA"/>
</dbReference>
<gene>
    <name evidence="1" type="ORF">FHX39_001362</name>
</gene>
<protein>
    <submittedName>
        <fullName evidence="1">Uncharacterized protein</fullName>
    </submittedName>
</protein>
<organism evidence="1 2">
    <name type="scientific">Microlunatus antarcticus</name>
    <dbReference type="NCBI Taxonomy" id="53388"/>
    <lineage>
        <taxon>Bacteria</taxon>
        <taxon>Bacillati</taxon>
        <taxon>Actinomycetota</taxon>
        <taxon>Actinomycetes</taxon>
        <taxon>Propionibacteriales</taxon>
        <taxon>Propionibacteriaceae</taxon>
        <taxon>Microlunatus</taxon>
    </lineage>
</organism>
<keyword evidence="2" id="KW-1185">Reference proteome</keyword>
<dbReference type="RefSeq" id="WP_183337370.1">
    <property type="nucleotide sequence ID" value="NZ_JACHZG010000001.1"/>
</dbReference>
<reference evidence="1 2" key="1">
    <citation type="submission" date="2020-08" db="EMBL/GenBank/DDBJ databases">
        <title>Sequencing the genomes of 1000 actinobacteria strains.</title>
        <authorList>
            <person name="Klenk H.-P."/>
        </authorList>
    </citation>
    <scope>NUCLEOTIDE SEQUENCE [LARGE SCALE GENOMIC DNA]</scope>
    <source>
        <strain evidence="1 2">DSM 11053</strain>
    </source>
</reference>
<dbReference type="Proteomes" id="UP000565572">
    <property type="component" value="Unassembled WGS sequence"/>
</dbReference>
<comment type="caution">
    <text evidence="1">The sequence shown here is derived from an EMBL/GenBank/DDBJ whole genome shotgun (WGS) entry which is preliminary data.</text>
</comment>
<evidence type="ECO:0000313" key="1">
    <source>
        <dbReference type="EMBL" id="MBB3326418.1"/>
    </source>
</evidence>
<accession>A0A7W5JUD9</accession>
<sequence>MSAPVVVHAPAGVGAGAGVNAVLSSLPLSYAPGSTADGGLVVVSGSKEWPAAAAAALDAGASAVVVVHPSPADVSALQARQGLVVLDSAWAANPIIASASATFTAALPRACRLELQTISRVGTALEAALLDQLALVRTLIGPMSEVRLLTWSLHGYAAEGFAAGHPVDLELVCTGAVAEGAWVRLLTDDGSVELSIPSGVTAQPARLCMTDPHGATLAPTLYESGHRATWRRVRTLLSTQSAADDLDDFASDRETARTAFQIDED</sequence>
<proteinExistence type="predicted"/>